<keyword evidence="2" id="KW-1185">Reference proteome</keyword>
<protein>
    <recommendedName>
        <fullName evidence="3">Alpha/beta hydrolase</fullName>
    </recommendedName>
</protein>
<evidence type="ECO:0000313" key="1">
    <source>
        <dbReference type="EMBL" id="MCJ2178106.1"/>
    </source>
</evidence>
<proteinExistence type="predicted"/>
<sequence>MAVSFVFLHGGGQGSWVWDETIAAIGRQAGDAVRCDALRWTARDAVPSAAATRQR</sequence>
<accession>A0ABT0AZ74</accession>
<evidence type="ECO:0008006" key="3">
    <source>
        <dbReference type="Google" id="ProtNLM"/>
    </source>
</evidence>
<reference evidence="1" key="1">
    <citation type="submission" date="2022-03" db="EMBL/GenBank/DDBJ databases">
        <title>Identification of a novel bacterium isolated from mangrove sediments.</title>
        <authorList>
            <person name="Pan X."/>
        </authorList>
    </citation>
    <scope>NUCLEOTIDE SEQUENCE</scope>
    <source>
        <strain evidence="1">B2580</strain>
    </source>
</reference>
<dbReference type="EMBL" id="JALHLE010000007">
    <property type="protein sequence ID" value="MCJ2178106.1"/>
    <property type="molecule type" value="Genomic_DNA"/>
</dbReference>
<name>A0ABT0AZ74_9SPHN</name>
<gene>
    <name evidence="1" type="ORF">MTR64_05995</name>
</gene>
<dbReference type="Proteomes" id="UP001162880">
    <property type="component" value="Unassembled WGS sequence"/>
</dbReference>
<organism evidence="1 2">
    <name type="scientific">Novosphingobium album</name>
    <name type="common">ex Hu et al. 2023</name>
    <dbReference type="NCBI Taxonomy" id="2930093"/>
    <lineage>
        <taxon>Bacteria</taxon>
        <taxon>Pseudomonadati</taxon>
        <taxon>Pseudomonadota</taxon>
        <taxon>Alphaproteobacteria</taxon>
        <taxon>Sphingomonadales</taxon>
        <taxon>Sphingomonadaceae</taxon>
        <taxon>Novosphingobium</taxon>
    </lineage>
</organism>
<evidence type="ECO:0000313" key="2">
    <source>
        <dbReference type="Proteomes" id="UP001162880"/>
    </source>
</evidence>
<dbReference type="RefSeq" id="WP_243991847.1">
    <property type="nucleotide sequence ID" value="NZ_JALHLE010000007.1"/>
</dbReference>
<comment type="caution">
    <text evidence="1">The sequence shown here is derived from an EMBL/GenBank/DDBJ whole genome shotgun (WGS) entry which is preliminary data.</text>
</comment>